<evidence type="ECO:0000313" key="3">
    <source>
        <dbReference type="Proteomes" id="UP000236291"/>
    </source>
</evidence>
<evidence type="ECO:0000256" key="1">
    <source>
        <dbReference type="SAM" id="MobiDB-lite"/>
    </source>
</evidence>
<reference evidence="2 3" key="1">
    <citation type="journal article" date="2014" name="Am. J. Bot.">
        <title>Genome assembly and annotation for red clover (Trifolium pratense; Fabaceae).</title>
        <authorList>
            <person name="Istvanek J."/>
            <person name="Jaros M."/>
            <person name="Krenek A."/>
            <person name="Repkova J."/>
        </authorList>
    </citation>
    <scope>NUCLEOTIDE SEQUENCE [LARGE SCALE GENOMIC DNA]</scope>
    <source>
        <strain evidence="3">cv. Tatra</strain>
        <tissue evidence="2">Young leaves</tissue>
    </source>
</reference>
<name>A0A2K3KYW7_TRIPR</name>
<gene>
    <name evidence="2" type="ORF">L195_g027365</name>
</gene>
<dbReference type="AlphaFoldDB" id="A0A2K3KYW7"/>
<sequence>MVGEIASSGKGKGKGLAYEEEDPKGLVPSSSVSHGKGKPISGAYKPFTAPSR</sequence>
<dbReference type="EMBL" id="ASHM01023385">
    <property type="protein sequence ID" value="PNX71485.1"/>
    <property type="molecule type" value="Genomic_DNA"/>
</dbReference>
<comment type="caution">
    <text evidence="2">The sequence shown here is derived from an EMBL/GenBank/DDBJ whole genome shotgun (WGS) entry which is preliminary data.</text>
</comment>
<dbReference type="Proteomes" id="UP000236291">
    <property type="component" value="Unassembled WGS sequence"/>
</dbReference>
<protein>
    <submittedName>
        <fullName evidence="2">Uncharacterized protein</fullName>
    </submittedName>
</protein>
<proteinExistence type="predicted"/>
<organism evidence="2 3">
    <name type="scientific">Trifolium pratense</name>
    <name type="common">Red clover</name>
    <dbReference type="NCBI Taxonomy" id="57577"/>
    <lineage>
        <taxon>Eukaryota</taxon>
        <taxon>Viridiplantae</taxon>
        <taxon>Streptophyta</taxon>
        <taxon>Embryophyta</taxon>
        <taxon>Tracheophyta</taxon>
        <taxon>Spermatophyta</taxon>
        <taxon>Magnoliopsida</taxon>
        <taxon>eudicotyledons</taxon>
        <taxon>Gunneridae</taxon>
        <taxon>Pentapetalae</taxon>
        <taxon>rosids</taxon>
        <taxon>fabids</taxon>
        <taxon>Fabales</taxon>
        <taxon>Fabaceae</taxon>
        <taxon>Papilionoideae</taxon>
        <taxon>50 kb inversion clade</taxon>
        <taxon>NPAAA clade</taxon>
        <taxon>Hologalegina</taxon>
        <taxon>IRL clade</taxon>
        <taxon>Trifolieae</taxon>
        <taxon>Trifolium</taxon>
    </lineage>
</organism>
<reference evidence="2 3" key="2">
    <citation type="journal article" date="2017" name="Front. Plant Sci.">
        <title>Gene Classification and Mining of Molecular Markers Useful in Red Clover (Trifolium pratense) Breeding.</title>
        <authorList>
            <person name="Istvanek J."/>
            <person name="Dluhosova J."/>
            <person name="Dluhos P."/>
            <person name="Patkova L."/>
            <person name="Nedelnik J."/>
            <person name="Repkova J."/>
        </authorList>
    </citation>
    <scope>NUCLEOTIDE SEQUENCE [LARGE SCALE GENOMIC DNA]</scope>
    <source>
        <strain evidence="3">cv. Tatra</strain>
        <tissue evidence="2">Young leaves</tissue>
    </source>
</reference>
<evidence type="ECO:0000313" key="2">
    <source>
        <dbReference type="EMBL" id="PNX71485.1"/>
    </source>
</evidence>
<accession>A0A2K3KYW7</accession>
<feature type="region of interest" description="Disordered" evidence="1">
    <location>
        <begin position="1"/>
        <end position="52"/>
    </location>
</feature>